<dbReference type="CDD" id="cd09999">
    <property type="entry name" value="Arginase-like_1"/>
    <property type="match status" value="1"/>
</dbReference>
<name>A0A1I3DPJ5_9BURK</name>
<keyword evidence="6" id="KW-1185">Reference proteome</keyword>
<evidence type="ECO:0000256" key="3">
    <source>
        <dbReference type="ARBA" id="ARBA00023211"/>
    </source>
</evidence>
<dbReference type="Proteomes" id="UP000199548">
    <property type="component" value="Unassembled WGS sequence"/>
</dbReference>
<dbReference type="EMBL" id="FOQU01000001">
    <property type="protein sequence ID" value="SFH88655.1"/>
    <property type="molecule type" value="Genomic_DNA"/>
</dbReference>
<dbReference type="PRINTS" id="PR00116">
    <property type="entry name" value="ARGINASE"/>
</dbReference>
<dbReference type="PANTHER" id="PTHR43782:SF3">
    <property type="entry name" value="ARGINASE"/>
    <property type="match status" value="1"/>
</dbReference>
<sequence>MHKHHPALTVFTGRTADRNERGMAGSLVVGLALARRLGLEPARIGEPEAALAGGWREQLTAATPWLRCLSAHYDALLRDGNTPLLTTMGRCASALATLPVVARHRPDAAIVWFDAHGDCNTPSTSSSGYLGGLVLTGAAGRWNTDWKDNTGLGGDLDLANVILVGARDLDPAEHALIDAGTIALVPVGDGLPDRLRNAIAGREVYVHLDCDVLNPGIVPTEYAVDGGLSLDDLSAAAQVLADCGLIGLEIAEFEVAWSGAWADRKRLEGSPDTCSPDALLDALAPLLVAPDRA</sequence>
<keyword evidence="2" id="KW-0378">Hydrolase</keyword>
<protein>
    <submittedName>
        <fullName evidence="5">Arginase</fullName>
    </submittedName>
</protein>
<dbReference type="GO" id="GO:0005737">
    <property type="term" value="C:cytoplasm"/>
    <property type="evidence" value="ECO:0007669"/>
    <property type="project" value="TreeGrafter"/>
</dbReference>
<evidence type="ECO:0000313" key="5">
    <source>
        <dbReference type="EMBL" id="SFH88655.1"/>
    </source>
</evidence>
<accession>A0A1I3DPJ5</accession>
<evidence type="ECO:0000256" key="1">
    <source>
        <dbReference type="ARBA" id="ARBA00022723"/>
    </source>
</evidence>
<dbReference type="AlphaFoldDB" id="A0A1I3DPJ5"/>
<reference evidence="5 6" key="1">
    <citation type="submission" date="2016-10" db="EMBL/GenBank/DDBJ databases">
        <authorList>
            <person name="de Groot N.N."/>
        </authorList>
    </citation>
    <scope>NUCLEOTIDE SEQUENCE [LARGE SCALE GENOMIC DNA]</scope>
    <source>
        <strain evidence="5 6">LMG 23650</strain>
    </source>
</reference>
<keyword evidence="1" id="KW-0479">Metal-binding</keyword>
<dbReference type="SUPFAM" id="SSF52768">
    <property type="entry name" value="Arginase/deacetylase"/>
    <property type="match status" value="1"/>
</dbReference>
<gene>
    <name evidence="5" type="ORF">SAMN05192543_101452</name>
</gene>
<evidence type="ECO:0000256" key="4">
    <source>
        <dbReference type="PROSITE-ProRule" id="PRU00742"/>
    </source>
</evidence>
<comment type="similarity">
    <text evidence="4">Belongs to the arginase family.</text>
</comment>
<dbReference type="Pfam" id="PF00491">
    <property type="entry name" value="Arginase"/>
    <property type="match status" value="1"/>
</dbReference>
<dbReference type="GO" id="GO:0004053">
    <property type="term" value="F:arginase activity"/>
    <property type="evidence" value="ECO:0007669"/>
    <property type="project" value="TreeGrafter"/>
</dbReference>
<keyword evidence="3" id="KW-0464">Manganese</keyword>
<dbReference type="PROSITE" id="PS51409">
    <property type="entry name" value="ARGINASE_2"/>
    <property type="match status" value="1"/>
</dbReference>
<dbReference type="InterPro" id="IPR023696">
    <property type="entry name" value="Ureohydrolase_dom_sf"/>
</dbReference>
<evidence type="ECO:0000313" key="6">
    <source>
        <dbReference type="Proteomes" id="UP000199548"/>
    </source>
</evidence>
<dbReference type="STRING" id="420953.SAMN05192543_101452"/>
<dbReference type="PANTHER" id="PTHR43782">
    <property type="entry name" value="ARGINASE"/>
    <property type="match status" value="1"/>
</dbReference>
<organism evidence="5 6">
    <name type="scientific">Paraburkholderia megapolitana</name>
    <dbReference type="NCBI Taxonomy" id="420953"/>
    <lineage>
        <taxon>Bacteria</taxon>
        <taxon>Pseudomonadati</taxon>
        <taxon>Pseudomonadota</taxon>
        <taxon>Betaproteobacteria</taxon>
        <taxon>Burkholderiales</taxon>
        <taxon>Burkholderiaceae</taxon>
        <taxon>Paraburkholderia</taxon>
    </lineage>
</organism>
<dbReference type="RefSeq" id="WP_091006855.1">
    <property type="nucleotide sequence ID" value="NZ_CP041743.1"/>
</dbReference>
<dbReference type="InterPro" id="IPR006035">
    <property type="entry name" value="Ureohydrolase"/>
</dbReference>
<dbReference type="Gene3D" id="3.40.800.10">
    <property type="entry name" value="Ureohydrolase domain"/>
    <property type="match status" value="1"/>
</dbReference>
<evidence type="ECO:0000256" key="2">
    <source>
        <dbReference type="ARBA" id="ARBA00022801"/>
    </source>
</evidence>
<dbReference type="OrthoDB" id="9789727at2"/>
<dbReference type="GO" id="GO:0030145">
    <property type="term" value="F:manganese ion binding"/>
    <property type="evidence" value="ECO:0007669"/>
    <property type="project" value="TreeGrafter"/>
</dbReference>
<proteinExistence type="inferred from homology"/>